<evidence type="ECO:0000313" key="1">
    <source>
        <dbReference type="EMBL" id="KKQ34262.1"/>
    </source>
</evidence>
<gene>
    <name evidence="1" type="ORF">US50_C0055G0006</name>
</gene>
<name>A0A0G0GW34_9BACT</name>
<dbReference type="Proteomes" id="UP000033876">
    <property type="component" value="Unassembled WGS sequence"/>
</dbReference>
<organism evidence="1 2">
    <name type="scientific">Candidatus Nomurabacteria bacterium GW2011_GWB1_37_5</name>
    <dbReference type="NCBI Taxonomy" id="1618742"/>
    <lineage>
        <taxon>Bacteria</taxon>
        <taxon>Candidatus Nomuraibacteriota</taxon>
    </lineage>
</organism>
<reference evidence="1 2" key="1">
    <citation type="journal article" date="2015" name="Nature">
        <title>rRNA introns, odd ribosomes, and small enigmatic genomes across a large radiation of phyla.</title>
        <authorList>
            <person name="Brown C.T."/>
            <person name="Hug L.A."/>
            <person name="Thomas B.C."/>
            <person name="Sharon I."/>
            <person name="Castelle C.J."/>
            <person name="Singh A."/>
            <person name="Wilkins M.J."/>
            <person name="Williams K.H."/>
            <person name="Banfield J.F."/>
        </authorList>
    </citation>
    <scope>NUCLEOTIDE SEQUENCE [LARGE SCALE GENOMIC DNA]</scope>
</reference>
<protein>
    <submittedName>
        <fullName evidence="1">Uncharacterized protein</fullName>
    </submittedName>
</protein>
<comment type="caution">
    <text evidence="1">The sequence shown here is derived from an EMBL/GenBank/DDBJ whole genome shotgun (WGS) entry which is preliminary data.</text>
</comment>
<evidence type="ECO:0000313" key="2">
    <source>
        <dbReference type="Proteomes" id="UP000033876"/>
    </source>
</evidence>
<proteinExistence type="predicted"/>
<accession>A0A0G0GW34</accession>
<dbReference type="AlphaFoldDB" id="A0A0G0GW34"/>
<sequence length="110" mass="12167">MLEPIEYEGKRANPIGLLLYQIMGEETVRTKVAGILKEVQDNEVSLRQTGAIASGQSSVDYALNRFAEHVLPAVAGECHLGPIEYLNELTHQTLLKALSEFGHTQVQMFV</sequence>
<dbReference type="EMBL" id="LBTF01000055">
    <property type="protein sequence ID" value="KKQ34262.1"/>
    <property type="molecule type" value="Genomic_DNA"/>
</dbReference>